<dbReference type="Proteomes" id="UP000198287">
    <property type="component" value="Unassembled WGS sequence"/>
</dbReference>
<dbReference type="Pfam" id="PF06784">
    <property type="entry name" value="UPF0240"/>
    <property type="match status" value="1"/>
</dbReference>
<dbReference type="OrthoDB" id="2434756at2759"/>
<dbReference type="STRING" id="158441.A0A226ELT1"/>
<evidence type="ECO:0000313" key="2">
    <source>
        <dbReference type="Proteomes" id="UP000198287"/>
    </source>
</evidence>
<proteinExistence type="predicted"/>
<evidence type="ECO:0000313" key="1">
    <source>
        <dbReference type="EMBL" id="OXA58419.1"/>
    </source>
</evidence>
<dbReference type="PANTHER" id="PTHR13338:SF4">
    <property type="entry name" value="NADH DEHYDROGENASE [UBIQUINONE] 1 ALPHA SUBCOMPLEX ASSEMBLY FACTOR 4"/>
    <property type="match status" value="1"/>
</dbReference>
<sequence length="187" mass="21595">MGPALGRLKILLRPVQNYNVEERAFKVISKTKPTQAPPHPKMQSIMDEIKQDPTLLSKGKLDPKTMDNLSKVFLSSKGDNPVIETRRKLPRERKGWDGYEYGYEEPDKIPQGKASMRQVLDILNAYETKPSINTPEKLAAEYNLNLQDVQNLLKYFKPFQVYIPKKEKKEKVGPLKLLQQKMDQVKE</sequence>
<name>A0A226ELT1_FOLCA</name>
<protein>
    <submittedName>
        <fullName evidence="1">Protein NDUFAF4</fullName>
    </submittedName>
</protein>
<gene>
    <name evidence="1" type="ORF">Fcan01_08311</name>
</gene>
<dbReference type="InterPro" id="IPR009622">
    <property type="entry name" value="NDUFAF4"/>
</dbReference>
<dbReference type="EMBL" id="LNIX01000003">
    <property type="protein sequence ID" value="OXA58419.1"/>
    <property type="molecule type" value="Genomic_DNA"/>
</dbReference>
<dbReference type="GO" id="GO:0005739">
    <property type="term" value="C:mitochondrion"/>
    <property type="evidence" value="ECO:0007669"/>
    <property type="project" value="TreeGrafter"/>
</dbReference>
<dbReference type="OMA" id="IPDQKYK"/>
<reference evidence="1 2" key="1">
    <citation type="submission" date="2015-12" db="EMBL/GenBank/DDBJ databases">
        <title>The genome of Folsomia candida.</title>
        <authorList>
            <person name="Faddeeva A."/>
            <person name="Derks M.F."/>
            <person name="Anvar Y."/>
            <person name="Smit S."/>
            <person name="Van Straalen N."/>
            <person name="Roelofs D."/>
        </authorList>
    </citation>
    <scope>NUCLEOTIDE SEQUENCE [LARGE SCALE GENOMIC DNA]</scope>
    <source>
        <strain evidence="1 2">VU population</strain>
        <tissue evidence="1">Whole body</tissue>
    </source>
</reference>
<dbReference type="GO" id="GO:0032981">
    <property type="term" value="P:mitochondrial respiratory chain complex I assembly"/>
    <property type="evidence" value="ECO:0007669"/>
    <property type="project" value="InterPro"/>
</dbReference>
<dbReference type="PANTHER" id="PTHR13338">
    <property type="entry name" value="UPF0240 PROTEIN"/>
    <property type="match status" value="1"/>
</dbReference>
<dbReference type="AlphaFoldDB" id="A0A226ELT1"/>
<comment type="caution">
    <text evidence="1">The sequence shown here is derived from an EMBL/GenBank/DDBJ whole genome shotgun (WGS) entry which is preliminary data.</text>
</comment>
<organism evidence="1 2">
    <name type="scientific">Folsomia candida</name>
    <name type="common">Springtail</name>
    <dbReference type="NCBI Taxonomy" id="158441"/>
    <lineage>
        <taxon>Eukaryota</taxon>
        <taxon>Metazoa</taxon>
        <taxon>Ecdysozoa</taxon>
        <taxon>Arthropoda</taxon>
        <taxon>Hexapoda</taxon>
        <taxon>Collembola</taxon>
        <taxon>Entomobryomorpha</taxon>
        <taxon>Isotomoidea</taxon>
        <taxon>Isotomidae</taxon>
        <taxon>Proisotominae</taxon>
        <taxon>Folsomia</taxon>
    </lineage>
</organism>
<accession>A0A226ELT1</accession>
<keyword evidence="2" id="KW-1185">Reference proteome</keyword>